<dbReference type="RefSeq" id="WP_128356238.1">
    <property type="nucleotide sequence ID" value="NZ_CP022987.1"/>
</dbReference>
<sequence>MKIQLNTDSHIVGSEALTAEVERKIGGTLKRFADRVTRVEVHLSDLNSTKTGPDDKRCLVEARVAGLQPISASHQAPTLALAIDGAGERMASALDTAFGKRDAARHDPIVPLDDTDPA</sequence>
<dbReference type="SUPFAM" id="SSF69754">
    <property type="entry name" value="Ribosome binding protein Y (YfiA homologue)"/>
    <property type="match status" value="1"/>
</dbReference>
<dbReference type="KEGG" id="pus:CKA81_16280"/>
<dbReference type="Proteomes" id="UP000283474">
    <property type="component" value="Chromosome"/>
</dbReference>
<dbReference type="OrthoDB" id="121633at2"/>
<dbReference type="Pfam" id="PF02482">
    <property type="entry name" value="Ribosomal_S30AE"/>
    <property type="match status" value="1"/>
</dbReference>
<name>A0A410GG08_9BURK</name>
<proteinExistence type="predicted"/>
<dbReference type="Gene3D" id="3.30.160.100">
    <property type="entry name" value="Ribosome hibernation promotion factor-like"/>
    <property type="match status" value="1"/>
</dbReference>
<evidence type="ECO:0000313" key="2">
    <source>
        <dbReference type="Proteomes" id="UP000283474"/>
    </source>
</evidence>
<accession>A0A410GG08</accession>
<dbReference type="AlphaFoldDB" id="A0A410GG08"/>
<evidence type="ECO:0000313" key="1">
    <source>
        <dbReference type="EMBL" id="QAA95246.1"/>
    </source>
</evidence>
<dbReference type="InterPro" id="IPR003489">
    <property type="entry name" value="RHF/RaiA"/>
</dbReference>
<keyword evidence="2" id="KW-1185">Reference proteome</keyword>
<reference evidence="1 2" key="1">
    <citation type="submission" date="2017-08" db="EMBL/GenBank/DDBJ databases">
        <authorList>
            <person name="Park S.-J."/>
            <person name="Kim H."/>
        </authorList>
    </citation>
    <scope>NUCLEOTIDE SEQUENCE [LARGE SCALE GENOMIC DNA]</scope>
    <source>
        <strain evidence="2">ye3</strain>
    </source>
</reference>
<dbReference type="InterPro" id="IPR036567">
    <property type="entry name" value="RHF-like"/>
</dbReference>
<dbReference type="EMBL" id="CP022987">
    <property type="protein sequence ID" value="QAA95246.1"/>
    <property type="molecule type" value="Genomic_DNA"/>
</dbReference>
<evidence type="ECO:0008006" key="3">
    <source>
        <dbReference type="Google" id="ProtNLM"/>
    </source>
</evidence>
<protein>
    <recommendedName>
        <fullName evidence="3">Ribosomal subunit interface protein</fullName>
    </recommendedName>
</protein>
<organism evidence="1 2">
    <name type="scientific">Pollutimonas thiosulfatoxidans</name>
    <dbReference type="NCBI Taxonomy" id="2028345"/>
    <lineage>
        <taxon>Bacteria</taxon>
        <taxon>Pseudomonadati</taxon>
        <taxon>Pseudomonadota</taxon>
        <taxon>Betaproteobacteria</taxon>
        <taxon>Burkholderiales</taxon>
        <taxon>Alcaligenaceae</taxon>
        <taxon>Pollutimonas</taxon>
    </lineage>
</organism>
<gene>
    <name evidence="1" type="ORF">CKA81_16280</name>
</gene>